<evidence type="ECO:0000256" key="2">
    <source>
        <dbReference type="SAM" id="Phobius"/>
    </source>
</evidence>
<dbReference type="InterPro" id="IPR019734">
    <property type="entry name" value="TPR_rpt"/>
</dbReference>
<keyword evidence="2" id="KW-1133">Transmembrane helix</keyword>
<accession>Q30PY6</accession>
<dbReference type="STRING" id="326298.Suden_1668"/>
<organism evidence="3 4">
    <name type="scientific">Sulfurimonas denitrificans (strain ATCC 33889 / DSM 1251)</name>
    <name type="common">Thiomicrospira denitrificans (strain ATCC 33889 / DSM 1251)</name>
    <dbReference type="NCBI Taxonomy" id="326298"/>
    <lineage>
        <taxon>Bacteria</taxon>
        <taxon>Pseudomonadati</taxon>
        <taxon>Campylobacterota</taxon>
        <taxon>Epsilonproteobacteria</taxon>
        <taxon>Campylobacterales</taxon>
        <taxon>Sulfurimonadaceae</taxon>
        <taxon>Sulfurimonas</taxon>
    </lineage>
</organism>
<dbReference type="InterPro" id="IPR011990">
    <property type="entry name" value="TPR-like_helical_dom_sf"/>
</dbReference>
<dbReference type="AlphaFoldDB" id="Q30PY6"/>
<keyword evidence="4" id="KW-1185">Reference proteome</keyword>
<dbReference type="SMART" id="SM00028">
    <property type="entry name" value="TPR"/>
    <property type="match status" value="3"/>
</dbReference>
<evidence type="ECO:0000256" key="1">
    <source>
        <dbReference type="PROSITE-ProRule" id="PRU00339"/>
    </source>
</evidence>
<protein>
    <submittedName>
        <fullName evidence="3">TPR repeat</fullName>
    </submittedName>
</protein>
<keyword evidence="1" id="KW-0802">TPR repeat</keyword>
<dbReference type="EMBL" id="CP000153">
    <property type="protein sequence ID" value="ABB44945.1"/>
    <property type="molecule type" value="Genomic_DNA"/>
</dbReference>
<gene>
    <name evidence="3" type="ordered locus">Suden_1668</name>
</gene>
<dbReference type="Pfam" id="PF13181">
    <property type="entry name" value="TPR_8"/>
    <property type="match status" value="1"/>
</dbReference>
<dbReference type="eggNOG" id="COG0457">
    <property type="taxonomic scope" value="Bacteria"/>
</dbReference>
<feature type="repeat" description="TPR" evidence="1">
    <location>
        <begin position="444"/>
        <end position="477"/>
    </location>
</feature>
<proteinExistence type="predicted"/>
<dbReference type="RefSeq" id="WP_011373286.1">
    <property type="nucleotide sequence ID" value="NC_007575.1"/>
</dbReference>
<dbReference type="KEGG" id="tdn:Suden_1668"/>
<feature type="transmembrane region" description="Helical" evidence="2">
    <location>
        <begin position="40"/>
        <end position="61"/>
    </location>
</feature>
<dbReference type="PROSITE" id="PS50005">
    <property type="entry name" value="TPR"/>
    <property type="match status" value="2"/>
</dbReference>
<keyword evidence="2" id="KW-0812">Transmembrane</keyword>
<name>Q30PY6_SULDN</name>
<dbReference type="Proteomes" id="UP000002714">
    <property type="component" value="Chromosome"/>
</dbReference>
<dbReference type="SUPFAM" id="SSF48452">
    <property type="entry name" value="TPR-like"/>
    <property type="match status" value="1"/>
</dbReference>
<evidence type="ECO:0000313" key="3">
    <source>
        <dbReference type="EMBL" id="ABB44945.1"/>
    </source>
</evidence>
<dbReference type="HOGENOM" id="CLU_354486_0_0_7"/>
<evidence type="ECO:0000313" key="4">
    <source>
        <dbReference type="Proteomes" id="UP000002714"/>
    </source>
</evidence>
<sequence>MANELEEEIIIIEDIDAANESSASESSIKEESSSKKNKKIIYIAIGATVFLVGVIIFFVLLKSSKQPTTASTQNIEDRLEKPITEPVELSKIENMIAKADYLYSSGSKNEALSLYEKIAQYSEAVSAYNLGVAQIKEAQYKTALDSFAKAIKNNEQRCVSAINAAVCALHLDDEATFRYYIDLAYAYLPQERSSQLYSYYYTLINYYNQNYMEALSSLNNSTTNEYDAVQNNLSAKINALFDNNINAIDSLEKSSSLSNDFSLGVLYARVGDLALAKKYLQNAIKNGIEPMKAQLAIAYINLKSGQVQDGAREIENATDIFRDEVYKPYPLKVKLKDSLFDSSEAQKHYRDTLNNSKAVTYQKIFYFSPYKIFNANQTISYIRKGNTNIFIDNVDSAKEYLEKSVSSSSVNIGIVKAIQKALSFKLREANEMLLSLVEIQPKHSALHYNLALTYAQLGNFVDAQKHFVRSYNLDAKNYISGIYAVMCSQLIDKDSTKLLSIIRDEIANEEFSQEIDLYKTLLFISEDNYLSASDWLEKDYPQRPLYLALEILIALKQNNIEVAQKSANKLTLLLPDEILPHLMQVDALFNNLEEKKYANEVMNYLKIQKFSFTDLYYGAHITRCLYIQQNLITGKLYFLRERLKEVLAGTTSQTHEITSALALASLYDKAYEESFTLYNNLIDNLKVRDAQTLFLGAVASTAANHHENAIALLELSKMKDSNFLESRFALGLLYLEAKNNEGAVIQLSRVNKNNFNSEYFDFDIDIDKLMLQKSLSEKK</sequence>
<keyword evidence="2" id="KW-0472">Membrane</keyword>
<reference evidence="3 4" key="1">
    <citation type="journal article" date="2008" name="Appl. Environ. Microbiol.">
        <title>Genome of the epsilonproteobacterial chemolithoautotroph Sulfurimonas denitrificans.</title>
        <authorList>
            <person name="Sievert S.M."/>
            <person name="Scott K.M."/>
            <person name="Klotz M.G."/>
            <person name="Chain P.S.G."/>
            <person name="Hauser L.J."/>
            <person name="Hemp J."/>
            <person name="Huegler M."/>
            <person name="Land M."/>
            <person name="Lapidus A."/>
            <person name="Larimer F.W."/>
            <person name="Lucas S."/>
            <person name="Malfatti S.A."/>
            <person name="Meyer F."/>
            <person name="Paulsen I.T."/>
            <person name="Ren Q."/>
            <person name="Simon J."/>
            <person name="Bailey K."/>
            <person name="Diaz E."/>
            <person name="Fitzpatrick K.A."/>
            <person name="Glover B."/>
            <person name="Gwatney N."/>
            <person name="Korajkic A."/>
            <person name="Long A."/>
            <person name="Mobberley J.M."/>
            <person name="Pantry S.N."/>
            <person name="Pazder G."/>
            <person name="Peterson S."/>
            <person name="Quintanilla J.D."/>
            <person name="Sprinkle R."/>
            <person name="Stephens J."/>
            <person name="Thomas P."/>
            <person name="Vaughn R."/>
            <person name="Weber M.J."/>
            <person name="Wooten L.L."/>
        </authorList>
    </citation>
    <scope>NUCLEOTIDE SEQUENCE [LARGE SCALE GENOMIC DNA]</scope>
    <source>
        <strain evidence="4">ATCC 33889 / DSM 1251</strain>
    </source>
</reference>
<dbReference type="OrthoDB" id="5346105at2"/>
<dbReference type="SUPFAM" id="SSF81901">
    <property type="entry name" value="HCP-like"/>
    <property type="match status" value="2"/>
</dbReference>
<feature type="repeat" description="TPR" evidence="1">
    <location>
        <begin position="124"/>
        <end position="157"/>
    </location>
</feature>
<dbReference type="Gene3D" id="1.25.40.10">
    <property type="entry name" value="Tetratricopeptide repeat domain"/>
    <property type="match status" value="4"/>
</dbReference>